<dbReference type="EMBL" id="HBIP01032622">
    <property type="protein sequence ID" value="CAE0504800.1"/>
    <property type="molecule type" value="Transcribed_RNA"/>
</dbReference>
<reference evidence="1" key="1">
    <citation type="submission" date="2021-01" db="EMBL/GenBank/DDBJ databases">
        <authorList>
            <person name="Corre E."/>
            <person name="Pelletier E."/>
            <person name="Niang G."/>
            <person name="Scheremetjew M."/>
            <person name="Finn R."/>
            <person name="Kale V."/>
            <person name="Holt S."/>
            <person name="Cochrane G."/>
            <person name="Meng A."/>
            <person name="Brown T."/>
            <person name="Cohen L."/>
        </authorList>
    </citation>
    <scope>NUCLEOTIDE SEQUENCE</scope>
    <source>
        <strain evidence="1">CCMP1320</strain>
    </source>
</reference>
<organism evidence="1">
    <name type="scientific">Dunaliella tertiolecta</name>
    <name type="common">Green alga</name>
    <dbReference type="NCBI Taxonomy" id="3047"/>
    <lineage>
        <taxon>Eukaryota</taxon>
        <taxon>Viridiplantae</taxon>
        <taxon>Chlorophyta</taxon>
        <taxon>core chlorophytes</taxon>
        <taxon>Chlorophyceae</taxon>
        <taxon>CS clade</taxon>
        <taxon>Chlamydomonadales</taxon>
        <taxon>Dunaliellaceae</taxon>
        <taxon>Dunaliella</taxon>
    </lineage>
</organism>
<proteinExistence type="predicted"/>
<accession>A0A7S3R7Z8</accession>
<evidence type="ECO:0000313" key="1">
    <source>
        <dbReference type="EMBL" id="CAE0504800.1"/>
    </source>
</evidence>
<name>A0A7S3R7Z8_DUNTE</name>
<dbReference type="AlphaFoldDB" id="A0A7S3R7Z8"/>
<sequence>MECLQAAPELLTPKITRMLPPPSHSPCMCVCVCVCVCTCICVCPTGMGSSHSRGPSAVMHSRAGSIAAGGSTKSGTRKSKFLQPMLPPIKDLQPQLSRLLATQNVTRMQKSLPSEVVQAVSQMANHGVDPDSMACLLLGSVSPDGADCEEHTHTHTKQTNMCIRDAIELSVT</sequence>
<protein>
    <submittedName>
        <fullName evidence="1">Uncharacterized protein</fullName>
    </submittedName>
</protein>
<gene>
    <name evidence="1" type="ORF">DTER00134_LOCUS19873</name>
</gene>